<evidence type="ECO:0000259" key="2">
    <source>
        <dbReference type="Pfam" id="PF05347"/>
    </source>
</evidence>
<comment type="caution">
    <text evidence="3">The sequence shown here is derived from an EMBL/GenBank/DDBJ whole genome shotgun (WGS) entry which is preliminary data.</text>
</comment>
<dbReference type="InterPro" id="IPR045297">
    <property type="entry name" value="Complex1_LYR_LYRM4"/>
</dbReference>
<name>A0A9N9FA06_9GLOM</name>
<evidence type="ECO:0000256" key="1">
    <source>
        <dbReference type="ARBA" id="ARBA00009508"/>
    </source>
</evidence>
<dbReference type="CDD" id="cd20264">
    <property type="entry name" value="Complex1_LYR_LYRM4"/>
    <property type="match status" value="1"/>
</dbReference>
<dbReference type="GO" id="GO:1990221">
    <property type="term" value="C:L-cysteine desulfurase complex"/>
    <property type="evidence" value="ECO:0007669"/>
    <property type="project" value="TreeGrafter"/>
</dbReference>
<dbReference type="Pfam" id="PF05347">
    <property type="entry name" value="Complex1_LYR"/>
    <property type="match status" value="1"/>
</dbReference>
<dbReference type="InterPro" id="IPR051522">
    <property type="entry name" value="ISC_assembly_LYR"/>
</dbReference>
<comment type="similarity">
    <text evidence="1">Belongs to the complex I LYR family.</text>
</comment>
<dbReference type="InterPro" id="IPR008011">
    <property type="entry name" value="Complex1_LYR_dom"/>
</dbReference>
<accession>A0A9N9FA06</accession>
<reference evidence="3" key="1">
    <citation type="submission" date="2021-06" db="EMBL/GenBank/DDBJ databases">
        <authorList>
            <person name="Kallberg Y."/>
            <person name="Tangrot J."/>
            <person name="Rosling A."/>
        </authorList>
    </citation>
    <scope>NUCLEOTIDE SEQUENCE</scope>
    <source>
        <strain evidence="3">MT106</strain>
    </source>
</reference>
<dbReference type="GO" id="GO:0016226">
    <property type="term" value="P:iron-sulfur cluster assembly"/>
    <property type="evidence" value="ECO:0007669"/>
    <property type="project" value="InterPro"/>
</dbReference>
<dbReference type="PANTHER" id="PTHR13166:SF7">
    <property type="entry name" value="LYR MOTIF-CONTAINING PROTEIN 4"/>
    <property type="match status" value="1"/>
</dbReference>
<dbReference type="EMBL" id="CAJVPL010000669">
    <property type="protein sequence ID" value="CAG8520016.1"/>
    <property type="molecule type" value="Genomic_DNA"/>
</dbReference>
<dbReference type="OrthoDB" id="275715at2759"/>
<dbReference type="AlphaFoldDB" id="A0A9N9FA06"/>
<organism evidence="3 4">
    <name type="scientific">Ambispora gerdemannii</name>
    <dbReference type="NCBI Taxonomy" id="144530"/>
    <lineage>
        <taxon>Eukaryota</taxon>
        <taxon>Fungi</taxon>
        <taxon>Fungi incertae sedis</taxon>
        <taxon>Mucoromycota</taxon>
        <taxon>Glomeromycotina</taxon>
        <taxon>Glomeromycetes</taxon>
        <taxon>Archaeosporales</taxon>
        <taxon>Ambisporaceae</taxon>
        <taxon>Ambispora</taxon>
    </lineage>
</organism>
<gene>
    <name evidence="3" type="ORF">AGERDE_LOCUS5187</name>
</gene>
<protein>
    <submittedName>
        <fullName evidence="3">3136_t:CDS:1</fullName>
    </submittedName>
</protein>
<dbReference type="GO" id="GO:0005739">
    <property type="term" value="C:mitochondrion"/>
    <property type="evidence" value="ECO:0007669"/>
    <property type="project" value="TreeGrafter"/>
</dbReference>
<evidence type="ECO:0000313" key="4">
    <source>
        <dbReference type="Proteomes" id="UP000789831"/>
    </source>
</evidence>
<evidence type="ECO:0000313" key="3">
    <source>
        <dbReference type="EMBL" id="CAG8520016.1"/>
    </source>
</evidence>
<feature type="domain" description="Complex 1 LYR protein" evidence="2">
    <location>
        <begin position="22"/>
        <end position="76"/>
    </location>
</feature>
<sequence>MSLPTSTTYTNTLRALPSRIHILHLYRGFLRAGSTFSNYNFRDFVKRRARDQFRMHQNETDPHKIMGLVKKAEKELLVWQRQGHLNSLYRVDPLVIETEEKDIRKDKNKTLLRGPN</sequence>
<dbReference type="Proteomes" id="UP000789831">
    <property type="component" value="Unassembled WGS sequence"/>
</dbReference>
<dbReference type="PANTHER" id="PTHR13166">
    <property type="entry name" value="PROTEIN C6ORF149"/>
    <property type="match status" value="1"/>
</dbReference>
<keyword evidence="4" id="KW-1185">Reference proteome</keyword>
<proteinExistence type="inferred from homology"/>